<organism evidence="4 5">
    <name type="scientific">Candidatus Shapirobacteria bacterium CG_4_9_14_0_2_um_filter_40_11</name>
    <dbReference type="NCBI Taxonomy" id="1974876"/>
    <lineage>
        <taxon>Bacteria</taxon>
        <taxon>Candidatus Shapironibacteriota</taxon>
    </lineage>
</organism>
<dbReference type="InterPro" id="IPR000794">
    <property type="entry name" value="Beta-ketoacyl_synthase"/>
</dbReference>
<dbReference type="Pfam" id="PF02801">
    <property type="entry name" value="Ketoacyl-synt_C"/>
    <property type="match status" value="1"/>
</dbReference>
<dbReference type="PANTHER" id="PTHR11712:SF336">
    <property type="entry name" value="3-OXOACYL-[ACYL-CARRIER-PROTEIN] SYNTHASE, MITOCHONDRIAL"/>
    <property type="match status" value="1"/>
</dbReference>
<gene>
    <name evidence="4" type="ORF">CO053_03075</name>
</gene>
<proteinExistence type="inferred from homology"/>
<evidence type="ECO:0000256" key="1">
    <source>
        <dbReference type="ARBA" id="ARBA00008467"/>
    </source>
</evidence>
<dbReference type="AlphaFoldDB" id="A0A2M8EUH6"/>
<dbReference type="GO" id="GO:0006633">
    <property type="term" value="P:fatty acid biosynthetic process"/>
    <property type="evidence" value="ECO:0007669"/>
    <property type="project" value="TreeGrafter"/>
</dbReference>
<name>A0A2M8EUH6_9BACT</name>
<protein>
    <recommendedName>
        <fullName evidence="3">Ketosynthase family 3 (KS3) domain-containing protein</fullName>
    </recommendedName>
</protein>
<dbReference type="Pfam" id="PF00109">
    <property type="entry name" value="ketoacyl-synt"/>
    <property type="match status" value="1"/>
</dbReference>
<sequence length="230" mass="24388">VAGGLEDILSAYPEASIGMFAAMRSVLSTRNDEPEKASRPFDKDRDGFVLGAGGGAVVIEALDHALERGAPILAEILGFNKSMDGSDPTNLNKKIVAGTILKALYNQRTKEFYEVDSIFAHATSTNQGDQAEAELLKMIFGDSLKNIPIAAIKSNMGHLAGGAGAVNVIAAINALNSGKIPPILNLENPSQEFEGLFFVRGKPLEKDIKTALVLAYGFGGHNAVMLLGRY</sequence>
<dbReference type="InterPro" id="IPR014031">
    <property type="entry name" value="Ketoacyl_synth_C"/>
</dbReference>
<dbReference type="PANTHER" id="PTHR11712">
    <property type="entry name" value="POLYKETIDE SYNTHASE-RELATED"/>
    <property type="match status" value="1"/>
</dbReference>
<evidence type="ECO:0000313" key="5">
    <source>
        <dbReference type="Proteomes" id="UP000230885"/>
    </source>
</evidence>
<reference evidence="5" key="1">
    <citation type="submission" date="2017-09" db="EMBL/GenBank/DDBJ databases">
        <title>Depth-based differentiation of microbial function through sediment-hosted aquifers and enrichment of novel symbionts in the deep terrestrial subsurface.</title>
        <authorList>
            <person name="Probst A.J."/>
            <person name="Ladd B."/>
            <person name="Jarett J.K."/>
            <person name="Geller-Mcgrath D.E."/>
            <person name="Sieber C.M.K."/>
            <person name="Emerson J.B."/>
            <person name="Anantharaman K."/>
            <person name="Thomas B.C."/>
            <person name="Malmstrom R."/>
            <person name="Stieglmeier M."/>
            <person name="Klingl A."/>
            <person name="Woyke T."/>
            <person name="Ryan C.M."/>
            <person name="Banfield J.F."/>
        </authorList>
    </citation>
    <scope>NUCLEOTIDE SEQUENCE [LARGE SCALE GENOMIC DNA]</scope>
</reference>
<dbReference type="InterPro" id="IPR014030">
    <property type="entry name" value="Ketoacyl_synth_N"/>
</dbReference>
<dbReference type="GO" id="GO:0004315">
    <property type="term" value="F:3-oxoacyl-[acyl-carrier-protein] synthase activity"/>
    <property type="evidence" value="ECO:0007669"/>
    <property type="project" value="TreeGrafter"/>
</dbReference>
<evidence type="ECO:0000259" key="3">
    <source>
        <dbReference type="PROSITE" id="PS52004"/>
    </source>
</evidence>
<evidence type="ECO:0000256" key="2">
    <source>
        <dbReference type="ARBA" id="ARBA00022679"/>
    </source>
</evidence>
<dbReference type="GO" id="GO:0005829">
    <property type="term" value="C:cytosol"/>
    <property type="evidence" value="ECO:0007669"/>
    <property type="project" value="TreeGrafter"/>
</dbReference>
<dbReference type="SUPFAM" id="SSF53901">
    <property type="entry name" value="Thiolase-like"/>
    <property type="match status" value="1"/>
</dbReference>
<dbReference type="EMBL" id="PFSE01000049">
    <property type="protein sequence ID" value="PJC28726.1"/>
    <property type="molecule type" value="Genomic_DNA"/>
</dbReference>
<feature type="domain" description="Ketosynthase family 3 (KS3)" evidence="3">
    <location>
        <begin position="1"/>
        <end position="229"/>
    </location>
</feature>
<comment type="similarity">
    <text evidence="1">Belongs to the thiolase-like superfamily. Beta-ketoacyl-ACP synthases family.</text>
</comment>
<keyword evidence="2" id="KW-0808">Transferase</keyword>
<accession>A0A2M8EUH6</accession>
<comment type="caution">
    <text evidence="4">The sequence shown here is derived from an EMBL/GenBank/DDBJ whole genome shotgun (WGS) entry which is preliminary data.</text>
</comment>
<dbReference type="InterPro" id="IPR020841">
    <property type="entry name" value="PKS_Beta-ketoAc_synthase_dom"/>
</dbReference>
<dbReference type="PROSITE" id="PS52004">
    <property type="entry name" value="KS3_2"/>
    <property type="match status" value="1"/>
</dbReference>
<evidence type="ECO:0000313" key="4">
    <source>
        <dbReference type="EMBL" id="PJC28726.1"/>
    </source>
</evidence>
<dbReference type="InterPro" id="IPR016039">
    <property type="entry name" value="Thiolase-like"/>
</dbReference>
<dbReference type="Proteomes" id="UP000230885">
    <property type="component" value="Unassembled WGS sequence"/>
</dbReference>
<dbReference type="Gene3D" id="3.40.47.10">
    <property type="match status" value="1"/>
</dbReference>
<feature type="non-terminal residue" evidence="4">
    <location>
        <position position="1"/>
    </location>
</feature>